<proteinExistence type="predicted"/>
<name>A0A8H6ARU3_9HELO</name>
<gene>
    <name evidence="1" type="ORF">Bfra_006025</name>
</gene>
<dbReference type="RefSeq" id="XP_037191609.1">
    <property type="nucleotide sequence ID" value="XM_037336399.1"/>
</dbReference>
<comment type="caution">
    <text evidence="1">The sequence shown here is derived from an EMBL/GenBank/DDBJ whole genome shotgun (WGS) entry which is preliminary data.</text>
</comment>
<evidence type="ECO:0000313" key="1">
    <source>
        <dbReference type="EMBL" id="KAF5872663.1"/>
    </source>
</evidence>
<protein>
    <submittedName>
        <fullName evidence="1">Uncharacterized protein</fullName>
    </submittedName>
</protein>
<dbReference type="Proteomes" id="UP000531561">
    <property type="component" value="Unassembled WGS sequence"/>
</dbReference>
<dbReference type="GeneID" id="59260091"/>
<accession>A0A8H6ARU3</accession>
<organism evidence="1 2">
    <name type="scientific">Botrytis fragariae</name>
    <dbReference type="NCBI Taxonomy" id="1964551"/>
    <lineage>
        <taxon>Eukaryota</taxon>
        <taxon>Fungi</taxon>
        <taxon>Dikarya</taxon>
        <taxon>Ascomycota</taxon>
        <taxon>Pezizomycotina</taxon>
        <taxon>Leotiomycetes</taxon>
        <taxon>Helotiales</taxon>
        <taxon>Sclerotiniaceae</taxon>
        <taxon>Botrytis</taxon>
    </lineage>
</organism>
<dbReference type="AlphaFoldDB" id="A0A8H6ARU3"/>
<dbReference type="EMBL" id="JABFCT010000010">
    <property type="protein sequence ID" value="KAF5872663.1"/>
    <property type="molecule type" value="Genomic_DNA"/>
</dbReference>
<keyword evidence="2" id="KW-1185">Reference proteome</keyword>
<sequence>MAFRVVVFLAVGFQIQHRMKELTPVSCNQSGFAISKNLKWDTEPRIWNCRIYFDALHRLTSLSSTWGTVLENLIEGFSAV</sequence>
<dbReference type="OrthoDB" id="10539041at2759"/>
<evidence type="ECO:0000313" key="2">
    <source>
        <dbReference type="Proteomes" id="UP000531561"/>
    </source>
</evidence>
<reference evidence="1 2" key="1">
    <citation type="journal article" date="2020" name="Phytopathology">
        <title>A high-quality genome resource of Botrytis fragariae, a new and rapidly spreading fungal pathogen causing strawberry gray mold in the U.S.A.</title>
        <authorList>
            <person name="Wu Y."/>
            <person name="Saski C.A."/>
            <person name="Schnabel G."/>
            <person name="Xiao S."/>
            <person name="Hu M."/>
        </authorList>
    </citation>
    <scope>NUCLEOTIDE SEQUENCE [LARGE SCALE GENOMIC DNA]</scope>
    <source>
        <strain evidence="1 2">BVB16</strain>
    </source>
</reference>